<evidence type="ECO:0000313" key="3">
    <source>
        <dbReference type="Proteomes" id="UP000467840"/>
    </source>
</evidence>
<dbReference type="Gene3D" id="3.30.559.10">
    <property type="entry name" value="Chloramphenicol acetyltransferase-like domain"/>
    <property type="match status" value="1"/>
</dbReference>
<dbReference type="InterPro" id="IPR023213">
    <property type="entry name" value="CAT-like_dom_sf"/>
</dbReference>
<comment type="caution">
    <text evidence="2">The sequence shown here is derived from an EMBL/GenBank/DDBJ whole genome shotgun (WGS) entry which is preliminary data.</text>
</comment>
<organism evidence="2 3">
    <name type="scientific">Hevea brasiliensis</name>
    <name type="common">Para rubber tree</name>
    <name type="synonym">Siphonia brasiliensis</name>
    <dbReference type="NCBI Taxonomy" id="3981"/>
    <lineage>
        <taxon>Eukaryota</taxon>
        <taxon>Viridiplantae</taxon>
        <taxon>Streptophyta</taxon>
        <taxon>Embryophyta</taxon>
        <taxon>Tracheophyta</taxon>
        <taxon>Spermatophyta</taxon>
        <taxon>Magnoliopsida</taxon>
        <taxon>eudicotyledons</taxon>
        <taxon>Gunneridae</taxon>
        <taxon>Pentapetalae</taxon>
        <taxon>rosids</taxon>
        <taxon>fabids</taxon>
        <taxon>Malpighiales</taxon>
        <taxon>Euphorbiaceae</taxon>
        <taxon>Crotonoideae</taxon>
        <taxon>Micrandreae</taxon>
        <taxon>Hevea</taxon>
    </lineage>
</organism>
<dbReference type="PANTHER" id="PTHR31642">
    <property type="entry name" value="TRICHOTHECENE 3-O-ACETYLTRANSFERASE"/>
    <property type="match status" value="1"/>
</dbReference>
<dbReference type="InterPro" id="IPR050317">
    <property type="entry name" value="Plant_Fungal_Acyltransferase"/>
</dbReference>
<protein>
    <submittedName>
        <fullName evidence="2">Uncharacterized protein</fullName>
    </submittedName>
</protein>
<dbReference type="PANTHER" id="PTHR31642:SF158">
    <property type="entry name" value="N-BENZOYLTRANSFERASE PROTEIN, PUTATIVE-RELATED"/>
    <property type="match status" value="1"/>
</dbReference>
<proteinExistence type="inferred from homology"/>
<reference evidence="2 3" key="1">
    <citation type="journal article" date="2020" name="Mol. Plant">
        <title>The Chromosome-Based Rubber Tree Genome Provides New Insights into Spurge Genome Evolution and Rubber Biosynthesis.</title>
        <authorList>
            <person name="Liu J."/>
            <person name="Shi C."/>
            <person name="Shi C.C."/>
            <person name="Li W."/>
            <person name="Zhang Q.J."/>
            <person name="Zhang Y."/>
            <person name="Li K."/>
            <person name="Lu H.F."/>
            <person name="Shi C."/>
            <person name="Zhu S.T."/>
            <person name="Xiao Z.Y."/>
            <person name="Nan H."/>
            <person name="Yue Y."/>
            <person name="Zhu X.G."/>
            <person name="Wu Y."/>
            <person name="Hong X.N."/>
            <person name="Fan G.Y."/>
            <person name="Tong Y."/>
            <person name="Zhang D."/>
            <person name="Mao C.L."/>
            <person name="Liu Y.L."/>
            <person name="Hao S.J."/>
            <person name="Liu W.Q."/>
            <person name="Lv M.Q."/>
            <person name="Zhang H.B."/>
            <person name="Liu Y."/>
            <person name="Hu-Tang G.R."/>
            <person name="Wang J.P."/>
            <person name="Wang J.H."/>
            <person name="Sun Y.H."/>
            <person name="Ni S.B."/>
            <person name="Chen W.B."/>
            <person name="Zhang X.C."/>
            <person name="Jiao Y.N."/>
            <person name="Eichler E.E."/>
            <person name="Li G.H."/>
            <person name="Liu X."/>
            <person name="Gao L.Z."/>
        </authorList>
    </citation>
    <scope>NUCLEOTIDE SEQUENCE [LARGE SCALE GENOMIC DNA]</scope>
    <source>
        <strain evidence="3">cv. GT1</strain>
        <tissue evidence="2">Leaf</tissue>
    </source>
</reference>
<name>A0A6A6MX50_HEVBR</name>
<accession>A0A6A6MX50</accession>
<dbReference type="AlphaFoldDB" id="A0A6A6MX50"/>
<evidence type="ECO:0000256" key="1">
    <source>
        <dbReference type="ARBA" id="ARBA00009861"/>
    </source>
</evidence>
<comment type="similarity">
    <text evidence="1">Belongs to the plant acyltransferase family.</text>
</comment>
<sequence length="279" mass="31600">MKIITKETTMVYPMQDTPSERLWLSNLDLMQGRTHLPSAYLYKPNGSSNFFEPKVLKEALSKVLVPFYPVAGRLGSDDNGRIEINCNKEGVLFAEAETYSSMDNEVGDFMPSHVLRNSFLKSTIQVGYLLFHYLFYRAFIKVTKFECGGVCLGVGLHHTLADESLMETVERVHKAIKKMDDKYLRSAIDFLEGVGDLTKVTQSPKTSQCPNLKIISWTRMPFYDADFGWGQPTIMRASNPWEGKAHVLSCPSSDGSLLLPICLQTHHMAAFQRLFYDFS</sequence>
<dbReference type="GO" id="GO:0016747">
    <property type="term" value="F:acyltransferase activity, transferring groups other than amino-acyl groups"/>
    <property type="evidence" value="ECO:0007669"/>
    <property type="project" value="TreeGrafter"/>
</dbReference>
<dbReference type="Proteomes" id="UP000467840">
    <property type="component" value="Chromosome 6"/>
</dbReference>
<dbReference type="Pfam" id="PF02458">
    <property type="entry name" value="Transferase"/>
    <property type="match status" value="1"/>
</dbReference>
<evidence type="ECO:0000313" key="2">
    <source>
        <dbReference type="EMBL" id="KAF2317008.1"/>
    </source>
</evidence>
<dbReference type="EMBL" id="JAAGAX010000004">
    <property type="protein sequence ID" value="KAF2317008.1"/>
    <property type="molecule type" value="Genomic_DNA"/>
</dbReference>
<gene>
    <name evidence="2" type="ORF">GH714_010424</name>
</gene>
<keyword evidence="3" id="KW-1185">Reference proteome</keyword>